<dbReference type="Proteomes" id="UP000215335">
    <property type="component" value="Unassembled WGS sequence"/>
</dbReference>
<dbReference type="OrthoDB" id="7700296at2759"/>
<dbReference type="AlphaFoldDB" id="A0A232FNN1"/>
<evidence type="ECO:0000313" key="2">
    <source>
        <dbReference type="Proteomes" id="UP000215335"/>
    </source>
</evidence>
<accession>A0A232FNN1</accession>
<protein>
    <submittedName>
        <fullName evidence="1">Uncharacterized protein</fullName>
    </submittedName>
</protein>
<sequence length="194" mass="22752">MQKPAERSRMPLQDSVKLIVNGNLRIYTYKISRKIALKYGLDLYSIYKEVAKFREESYPKNLVVTETKCVVRLQQLLNYTIEPLFMCLNLSLYDKENTTLLLILKYGFDGMDVNAYRQKSDDQKNSFSSIFCCSMVPLRLIDKTTKTVHWENPRPSLVKLCRPITISYEKETDELCKNQERDIMAQRIVGCFYS</sequence>
<gene>
    <name evidence="1" type="ORF">TSAR_013745</name>
</gene>
<dbReference type="EMBL" id="NNAY01000013">
    <property type="protein sequence ID" value="OXU31977.1"/>
    <property type="molecule type" value="Genomic_DNA"/>
</dbReference>
<reference evidence="1 2" key="1">
    <citation type="journal article" date="2017" name="Curr. Biol.">
        <title>The Evolution of Venom by Co-option of Single-Copy Genes.</title>
        <authorList>
            <person name="Martinson E.O."/>
            <person name="Mrinalini"/>
            <person name="Kelkar Y.D."/>
            <person name="Chang C.H."/>
            <person name="Werren J.H."/>
        </authorList>
    </citation>
    <scope>NUCLEOTIDE SEQUENCE [LARGE SCALE GENOMIC DNA]</scope>
    <source>
        <strain evidence="1 2">Alberta</strain>
        <tissue evidence="1">Whole body</tissue>
    </source>
</reference>
<organism evidence="1 2">
    <name type="scientific">Trichomalopsis sarcophagae</name>
    <dbReference type="NCBI Taxonomy" id="543379"/>
    <lineage>
        <taxon>Eukaryota</taxon>
        <taxon>Metazoa</taxon>
        <taxon>Ecdysozoa</taxon>
        <taxon>Arthropoda</taxon>
        <taxon>Hexapoda</taxon>
        <taxon>Insecta</taxon>
        <taxon>Pterygota</taxon>
        <taxon>Neoptera</taxon>
        <taxon>Endopterygota</taxon>
        <taxon>Hymenoptera</taxon>
        <taxon>Apocrita</taxon>
        <taxon>Proctotrupomorpha</taxon>
        <taxon>Chalcidoidea</taxon>
        <taxon>Pteromalidae</taxon>
        <taxon>Pteromalinae</taxon>
        <taxon>Trichomalopsis</taxon>
    </lineage>
</organism>
<name>A0A232FNN1_9HYME</name>
<comment type="caution">
    <text evidence="1">The sequence shown here is derived from an EMBL/GenBank/DDBJ whole genome shotgun (WGS) entry which is preliminary data.</text>
</comment>
<keyword evidence="2" id="KW-1185">Reference proteome</keyword>
<evidence type="ECO:0000313" key="1">
    <source>
        <dbReference type="EMBL" id="OXU31977.1"/>
    </source>
</evidence>
<proteinExistence type="predicted"/>